<dbReference type="OrthoDB" id="10262375at2759"/>
<dbReference type="GO" id="GO:0060271">
    <property type="term" value="P:cilium assembly"/>
    <property type="evidence" value="ECO:0007669"/>
    <property type="project" value="TreeGrafter"/>
</dbReference>
<proteinExistence type="predicted"/>
<gene>
    <name evidence="3" type="ORF">HNAJ_LOCUS2827</name>
</gene>
<reference evidence="3 4" key="2">
    <citation type="submission" date="2018-11" db="EMBL/GenBank/DDBJ databases">
        <authorList>
            <consortium name="Pathogen Informatics"/>
        </authorList>
    </citation>
    <scope>NUCLEOTIDE SEQUENCE [LARGE SCALE GENOMIC DNA]</scope>
</reference>
<dbReference type="GO" id="GO:0031514">
    <property type="term" value="C:motile cilium"/>
    <property type="evidence" value="ECO:0007669"/>
    <property type="project" value="TreeGrafter"/>
</dbReference>
<evidence type="ECO:0000256" key="1">
    <source>
        <dbReference type="ARBA" id="ARBA00022737"/>
    </source>
</evidence>
<dbReference type="Pfam" id="PF13432">
    <property type="entry name" value="TPR_16"/>
    <property type="match status" value="1"/>
</dbReference>
<dbReference type="SUPFAM" id="SSF48452">
    <property type="entry name" value="TPR-like"/>
    <property type="match status" value="2"/>
</dbReference>
<dbReference type="Gene3D" id="1.25.40.10">
    <property type="entry name" value="Tetratricopeptide repeat domain"/>
    <property type="match status" value="3"/>
</dbReference>
<sequence>MMDIISNKKVSTKKVLKKDPERSTRSSIDTSDCIDFNQFNASLIIDIELSKPIIPRRETTLAIKDVADILKGMENEVPNLVEVPEFIESFKKGVIGMFTDVFSKVSHVMECYFVIRSLLDKYLEFQSHLRFPIADAALEMFDQATMTSLEDLIQDFLDDLKVYLMQEVRNSLSTLGKSLQGSGNVPSGGGLSEKDFLYFAEEAEFLGNLQCAKYYIEILFAKYGKTKETLHAAATLFARLGNREEAIVCLKWLLETDPSDVSALLCLGVLLAELSKLAEARRILEAASNIAPTNPQVWIILGLFYESINDIWNYERTNVMLKQMNNSKLGGNMDESTSHDTDGAIPEYASSSDLINAFDLLFQLHASSFINRGLARLLLNCQHYRSQFERVDGDEDSIDNLRLSEQVPRTTKNYIDYTHDLGAYYHLSARFHLQSCDQIGRLQESECELKKSLKLSPENAESWCLMGLIRCLQMDMKAASECLENAMQLETWPVRNHRLYRLKLAQCYTEIEDYENSKVQYLECCQQYSTPESWKGVGLACYRLNKLEESQSAFEESNRLNSREASVWAYLAKICFETGKPLEAKECLKIVDKLELTDEALRAELEQIKLEEGE</sequence>
<keyword evidence="4" id="KW-1185">Reference proteome</keyword>
<dbReference type="GO" id="GO:0003341">
    <property type="term" value="P:cilium movement"/>
    <property type="evidence" value="ECO:0007669"/>
    <property type="project" value="TreeGrafter"/>
</dbReference>
<dbReference type="PANTHER" id="PTHR44314:SF1">
    <property type="entry name" value="CILIA- AND FLAGELLA-ASSOCIATED PROTEIN 70"/>
    <property type="match status" value="1"/>
</dbReference>
<organism evidence="5">
    <name type="scientific">Rodentolepis nana</name>
    <name type="common">Dwarf tapeworm</name>
    <name type="synonym">Hymenolepis nana</name>
    <dbReference type="NCBI Taxonomy" id="102285"/>
    <lineage>
        <taxon>Eukaryota</taxon>
        <taxon>Metazoa</taxon>
        <taxon>Spiralia</taxon>
        <taxon>Lophotrochozoa</taxon>
        <taxon>Platyhelminthes</taxon>
        <taxon>Cestoda</taxon>
        <taxon>Eucestoda</taxon>
        <taxon>Cyclophyllidea</taxon>
        <taxon>Hymenolepididae</taxon>
        <taxon>Rodentolepis</taxon>
    </lineage>
</organism>
<accession>A0A0R3T6Z0</accession>
<protein>
    <submittedName>
        <fullName evidence="5">TPR_REGION domain-containing protein</fullName>
    </submittedName>
</protein>
<keyword evidence="1" id="KW-0677">Repeat</keyword>
<dbReference type="WBParaSite" id="HNAJ_0000282801-mRNA-1">
    <property type="protein sequence ID" value="HNAJ_0000282801-mRNA-1"/>
    <property type="gene ID" value="HNAJ_0000282801"/>
</dbReference>
<evidence type="ECO:0000313" key="5">
    <source>
        <dbReference type="WBParaSite" id="HNAJ_0000282801-mRNA-1"/>
    </source>
</evidence>
<dbReference type="InterPro" id="IPR011990">
    <property type="entry name" value="TPR-like_helical_dom_sf"/>
</dbReference>
<dbReference type="InterPro" id="IPR052628">
    <property type="entry name" value="CFAP70"/>
</dbReference>
<name>A0A0R3T6Z0_RODNA</name>
<evidence type="ECO:0000256" key="2">
    <source>
        <dbReference type="ARBA" id="ARBA00022803"/>
    </source>
</evidence>
<dbReference type="GO" id="GO:0070062">
    <property type="term" value="C:extracellular exosome"/>
    <property type="evidence" value="ECO:0007669"/>
    <property type="project" value="TreeGrafter"/>
</dbReference>
<dbReference type="AlphaFoldDB" id="A0A0R3T6Z0"/>
<evidence type="ECO:0000313" key="4">
    <source>
        <dbReference type="Proteomes" id="UP000278807"/>
    </source>
</evidence>
<dbReference type="EMBL" id="UZAE01001493">
    <property type="protein sequence ID" value="VDN98686.1"/>
    <property type="molecule type" value="Genomic_DNA"/>
</dbReference>
<dbReference type="PANTHER" id="PTHR44314">
    <property type="entry name" value="CILIA- AND FLAGELLA-ASSOCIATED PROTEIN 70"/>
    <property type="match status" value="1"/>
</dbReference>
<keyword evidence="2" id="KW-0802">TPR repeat</keyword>
<reference evidence="5" key="1">
    <citation type="submission" date="2017-02" db="UniProtKB">
        <authorList>
            <consortium name="WormBaseParasite"/>
        </authorList>
    </citation>
    <scope>IDENTIFICATION</scope>
</reference>
<dbReference type="Proteomes" id="UP000278807">
    <property type="component" value="Unassembled WGS sequence"/>
</dbReference>
<dbReference type="SMART" id="SM00028">
    <property type="entry name" value="TPR"/>
    <property type="match status" value="5"/>
</dbReference>
<dbReference type="InterPro" id="IPR019734">
    <property type="entry name" value="TPR_rpt"/>
</dbReference>
<evidence type="ECO:0000313" key="3">
    <source>
        <dbReference type="EMBL" id="VDN98686.1"/>
    </source>
</evidence>
<dbReference type="STRING" id="102285.A0A0R3T6Z0"/>